<keyword evidence="3" id="KW-0121">Carboxypeptidase</keyword>
<keyword evidence="16" id="KW-1133">Transmembrane helix</keyword>
<dbReference type="EMBL" id="JBFNFH010000009">
    <property type="protein sequence ID" value="MFM1524994.1"/>
    <property type="molecule type" value="Genomic_DNA"/>
</dbReference>
<comment type="catalytic activity">
    <reaction evidence="13">
        <text>Preferential cleavage: (Ac)2-L-Lys-D-Ala-|-D-Ala. Also transpeptidation of peptidyl-alanyl moieties that are N-acyl substituents of D-alanine.</text>
        <dbReference type="EC" id="3.4.16.4"/>
    </reaction>
</comment>
<keyword evidence="6" id="KW-0808">Transferase</keyword>
<feature type="domain" description="Glycosyl transferase family 51" evidence="18">
    <location>
        <begin position="72"/>
        <end position="231"/>
    </location>
</feature>
<evidence type="ECO:0000313" key="20">
    <source>
        <dbReference type="Proteomes" id="UP001629536"/>
    </source>
</evidence>
<evidence type="ECO:0000259" key="18">
    <source>
        <dbReference type="Pfam" id="PF00912"/>
    </source>
</evidence>
<evidence type="ECO:0000256" key="15">
    <source>
        <dbReference type="SAM" id="MobiDB-lite"/>
    </source>
</evidence>
<evidence type="ECO:0000256" key="6">
    <source>
        <dbReference type="ARBA" id="ARBA00022679"/>
    </source>
</evidence>
<dbReference type="Pfam" id="PF00912">
    <property type="entry name" value="Transgly"/>
    <property type="match status" value="1"/>
</dbReference>
<feature type="compositionally biased region" description="Polar residues" evidence="15">
    <location>
        <begin position="1006"/>
        <end position="1018"/>
    </location>
</feature>
<evidence type="ECO:0000256" key="7">
    <source>
        <dbReference type="ARBA" id="ARBA00022801"/>
    </source>
</evidence>
<keyword evidence="2" id="KW-1003">Cell membrane</keyword>
<keyword evidence="10 16" id="KW-0472">Membrane</keyword>
<dbReference type="SUPFAM" id="SSF56601">
    <property type="entry name" value="beta-lactamase/transpeptidase-like"/>
    <property type="match status" value="1"/>
</dbReference>
<evidence type="ECO:0000259" key="17">
    <source>
        <dbReference type="Pfam" id="PF00905"/>
    </source>
</evidence>
<feature type="transmembrane region" description="Helical" evidence="16">
    <location>
        <begin position="20"/>
        <end position="43"/>
    </location>
</feature>
<name>A0ABW9F699_9FIRM</name>
<accession>A0ABW9F699</accession>
<comment type="subcellular location">
    <subcellularLocation>
        <location evidence="1">Cell membrane</location>
    </subcellularLocation>
</comment>
<protein>
    <submittedName>
        <fullName evidence="19">Transglycosylase domain-containing protein</fullName>
    </submittedName>
</protein>
<keyword evidence="4" id="KW-0645">Protease</keyword>
<keyword evidence="8" id="KW-0133">Cell shape</keyword>
<dbReference type="InterPro" id="IPR001264">
    <property type="entry name" value="Glyco_trans_51"/>
</dbReference>
<keyword evidence="20" id="KW-1185">Reference proteome</keyword>
<evidence type="ECO:0000256" key="2">
    <source>
        <dbReference type="ARBA" id="ARBA00022475"/>
    </source>
</evidence>
<evidence type="ECO:0000256" key="12">
    <source>
        <dbReference type="ARBA" id="ARBA00023316"/>
    </source>
</evidence>
<evidence type="ECO:0000256" key="9">
    <source>
        <dbReference type="ARBA" id="ARBA00022984"/>
    </source>
</evidence>
<evidence type="ECO:0000313" key="19">
    <source>
        <dbReference type="EMBL" id="MFM1524994.1"/>
    </source>
</evidence>
<keyword evidence="11" id="KW-0511">Multifunctional enzyme</keyword>
<proteinExistence type="predicted"/>
<gene>
    <name evidence="19" type="ORF">ABGF40_04835</name>
</gene>
<keyword evidence="7" id="KW-0378">Hydrolase</keyword>
<dbReference type="InterPro" id="IPR001460">
    <property type="entry name" value="PCN-bd_Tpept"/>
</dbReference>
<dbReference type="Proteomes" id="UP001629536">
    <property type="component" value="Unassembled WGS sequence"/>
</dbReference>
<evidence type="ECO:0000256" key="3">
    <source>
        <dbReference type="ARBA" id="ARBA00022645"/>
    </source>
</evidence>
<organism evidence="19 20">
    <name type="scientific">Helcococcus bovis</name>
    <dbReference type="NCBI Taxonomy" id="3153252"/>
    <lineage>
        <taxon>Bacteria</taxon>
        <taxon>Bacillati</taxon>
        <taxon>Bacillota</taxon>
        <taxon>Tissierellia</taxon>
        <taxon>Tissierellales</taxon>
        <taxon>Peptoniphilaceae</taxon>
        <taxon>Helcococcus</taxon>
    </lineage>
</organism>
<feature type="region of interest" description="Disordered" evidence="15">
    <location>
        <begin position="977"/>
        <end position="1018"/>
    </location>
</feature>
<keyword evidence="9" id="KW-0573">Peptidoglycan synthesis</keyword>
<comment type="caution">
    <text evidence="19">The sequence shown here is derived from an EMBL/GenBank/DDBJ whole genome shotgun (WGS) entry which is preliminary data.</text>
</comment>
<evidence type="ECO:0000256" key="8">
    <source>
        <dbReference type="ARBA" id="ARBA00022960"/>
    </source>
</evidence>
<evidence type="ECO:0000256" key="10">
    <source>
        <dbReference type="ARBA" id="ARBA00023136"/>
    </source>
</evidence>
<evidence type="ECO:0000256" key="16">
    <source>
        <dbReference type="SAM" id="Phobius"/>
    </source>
</evidence>
<evidence type="ECO:0000256" key="5">
    <source>
        <dbReference type="ARBA" id="ARBA00022676"/>
    </source>
</evidence>
<keyword evidence="5" id="KW-0328">Glycosyltransferase</keyword>
<evidence type="ECO:0000256" key="13">
    <source>
        <dbReference type="ARBA" id="ARBA00034000"/>
    </source>
</evidence>
<feature type="domain" description="Penicillin-binding protein transpeptidase" evidence="17">
    <location>
        <begin position="518"/>
        <end position="783"/>
    </location>
</feature>
<sequence length="1018" mass="114058">MKKKISDIPASMVKRIIQIILLFVLVIGILVITIGAMLGVSIIKVAEGSPKINPKNISLNLNQNSNILDRDGNLIESIAFDEYREIISIKDVPKSLKDAFISLEDERFETHNGVDPKSVLRSFITNVTSGGIAQGGSTITQQLIKNVYLTNEVSWERKIQEMYLALGVEKQISKDEILEGYLNRVFLGQNSYGVEAAAQTYFSKSAKDLNIAQSAAIASIVQAPSNYSLFYAYSPADVPKGAKTAGPYRLQGVEYVAVLNDAILDRKNYTLKKMYNLGKISKKEYDEALKFDLLGSVKPGSKENKQYATAISSLIKSQAIDAIMQTQNMKYEEAKNLLYTGGLNITTTIDWNAQKKLEETYSNFANIFSYQSNGGPLFGDFKIDNLGDIVNSNKNKIYYKKSNLLTDKEELYVPSGWYEFDKDGNLIFSSSRLAKINNGIYIKPFYKISDDNQLYTFRVSNIEIKNDYLKEINDEKFMIKKDFFENVKDFYKIENNNLIINKKYYAVEKNGTVQPQSSTVVLDSKTAEVVAMVAKRGNSDDDTIDRATNFFRQPVSSMKPLAVYAPAIEEGRTLATPIDDTPYELINNLPWPVNYDNVYRGIVTTREALKESLNPPAVKILGEDLGVSKSIPYLEKLGLINKEHPEEDTFVSAKENPNENDERPAMGIGSVVEGFSVFKMANAYQTFANNGERIPASVIIKIEKPKVGIIYKNEHKPIKVFSKETSFLITDVLKDIVNDFDYHNGALNPNGIETAGKTGTNNDNADFWFAGFNPYYTSATWIGFDNNNLHMFGKSANLTSFFGNFMNKLLEGKEPAKFEKPKNIVEVKVSKVDGLLPSKYTSQDPRGNMIYSEYFKKGTEPTKVSNSHVLVNIDKRNNLLAVNKTPLGLVEQRVFVNRPIPYNPSQFNNIVPRDWAYNVPTKFSDLPIIIQPEVTKLPDGSIMVTTRKENGDVEVVTTRPDGTVITQVTTKDGKVTTTIKKPTSPISPLNPNDPNNGETNKETQKENNSNGRRSIFSF</sequence>
<dbReference type="PANTHER" id="PTHR32282">
    <property type="entry name" value="BINDING PROTEIN TRANSPEPTIDASE, PUTATIVE-RELATED"/>
    <property type="match status" value="1"/>
</dbReference>
<evidence type="ECO:0000256" key="11">
    <source>
        <dbReference type="ARBA" id="ARBA00023268"/>
    </source>
</evidence>
<dbReference type="InterPro" id="IPR012338">
    <property type="entry name" value="Beta-lactam/transpept-like"/>
</dbReference>
<keyword evidence="12" id="KW-0961">Cell wall biogenesis/degradation</keyword>
<dbReference type="InterPro" id="IPR023346">
    <property type="entry name" value="Lysozyme-like_dom_sf"/>
</dbReference>
<dbReference type="SUPFAM" id="SSF53955">
    <property type="entry name" value="Lysozyme-like"/>
    <property type="match status" value="1"/>
</dbReference>
<evidence type="ECO:0000256" key="14">
    <source>
        <dbReference type="ARBA" id="ARBA00049902"/>
    </source>
</evidence>
<dbReference type="InterPro" id="IPR050396">
    <property type="entry name" value="Glycosyltr_51/Transpeptidase"/>
</dbReference>
<dbReference type="PANTHER" id="PTHR32282:SF11">
    <property type="entry name" value="PENICILLIN-BINDING PROTEIN 1B"/>
    <property type="match status" value="1"/>
</dbReference>
<dbReference type="Pfam" id="PF00905">
    <property type="entry name" value="Transpeptidase"/>
    <property type="match status" value="1"/>
</dbReference>
<comment type="catalytic activity">
    <reaction evidence="14">
        <text>[GlcNAc-(1-&gt;4)-Mur2Ac(oyl-L-Ala-gamma-D-Glu-L-Lys-D-Ala-D-Ala)](n)-di-trans,octa-cis-undecaprenyl diphosphate + beta-D-GlcNAc-(1-&gt;4)-Mur2Ac(oyl-L-Ala-gamma-D-Glu-L-Lys-D-Ala-D-Ala)-di-trans,octa-cis-undecaprenyl diphosphate = [GlcNAc-(1-&gt;4)-Mur2Ac(oyl-L-Ala-gamma-D-Glu-L-Lys-D-Ala-D-Ala)](n+1)-di-trans,octa-cis-undecaprenyl diphosphate + di-trans,octa-cis-undecaprenyl diphosphate + H(+)</text>
        <dbReference type="Rhea" id="RHEA:23708"/>
        <dbReference type="Rhea" id="RHEA-COMP:9602"/>
        <dbReference type="Rhea" id="RHEA-COMP:9603"/>
        <dbReference type="ChEBI" id="CHEBI:15378"/>
        <dbReference type="ChEBI" id="CHEBI:58405"/>
        <dbReference type="ChEBI" id="CHEBI:60033"/>
        <dbReference type="ChEBI" id="CHEBI:78435"/>
        <dbReference type="EC" id="2.4.99.28"/>
    </reaction>
</comment>
<reference evidence="19 20" key="1">
    <citation type="journal article" date="2024" name="Front. Microbiol.">
        <title>Pangenomic and biochemical analyses of Helcococcus ovis reveal widespread tetracycline resistance and a novel bacterial species, Helcococcus bovis.</title>
        <authorList>
            <person name="Cunha F."/>
            <person name="Zhai Y."/>
            <person name="Casaro S."/>
            <person name="Jones K.L."/>
            <person name="Hernandez M."/>
            <person name="Bisinotto R.S."/>
            <person name="Kariyawasam S."/>
            <person name="Brown M.B."/>
            <person name="Phillips A."/>
            <person name="Jeong K.C."/>
            <person name="Galvao K.N."/>
        </authorList>
    </citation>
    <scope>NUCLEOTIDE SEQUENCE [LARGE SCALE GENOMIC DNA]</scope>
    <source>
        <strain evidence="19 20">KG197</strain>
    </source>
</reference>
<keyword evidence="16" id="KW-0812">Transmembrane</keyword>
<dbReference type="Gene3D" id="1.10.3810.10">
    <property type="entry name" value="Biosynthetic peptidoglycan transglycosylase-like"/>
    <property type="match status" value="1"/>
</dbReference>
<dbReference type="InterPro" id="IPR036950">
    <property type="entry name" value="PBP_transglycosylase"/>
</dbReference>
<dbReference type="RefSeq" id="WP_408126604.1">
    <property type="nucleotide sequence ID" value="NZ_JBFNFH010000009.1"/>
</dbReference>
<feature type="compositionally biased region" description="Polar residues" evidence="15">
    <location>
        <begin position="977"/>
        <end position="998"/>
    </location>
</feature>
<evidence type="ECO:0000256" key="4">
    <source>
        <dbReference type="ARBA" id="ARBA00022670"/>
    </source>
</evidence>
<evidence type="ECO:0000256" key="1">
    <source>
        <dbReference type="ARBA" id="ARBA00004236"/>
    </source>
</evidence>
<dbReference type="Gene3D" id="3.40.710.10">
    <property type="entry name" value="DD-peptidase/beta-lactamase superfamily"/>
    <property type="match status" value="2"/>
</dbReference>